<keyword evidence="3" id="KW-1185">Reference proteome</keyword>
<evidence type="ECO:0000256" key="1">
    <source>
        <dbReference type="SAM" id="MobiDB-lite"/>
    </source>
</evidence>
<evidence type="ECO:0000313" key="2">
    <source>
        <dbReference type="EMBL" id="GAA2354286.1"/>
    </source>
</evidence>
<feature type="region of interest" description="Disordered" evidence="1">
    <location>
        <begin position="112"/>
        <end position="143"/>
    </location>
</feature>
<reference evidence="3" key="1">
    <citation type="journal article" date="2019" name="Int. J. Syst. Evol. Microbiol.">
        <title>The Global Catalogue of Microorganisms (GCM) 10K type strain sequencing project: providing services to taxonomists for standard genome sequencing and annotation.</title>
        <authorList>
            <consortium name="The Broad Institute Genomics Platform"/>
            <consortium name="The Broad Institute Genome Sequencing Center for Infectious Disease"/>
            <person name="Wu L."/>
            <person name="Ma J."/>
        </authorList>
    </citation>
    <scope>NUCLEOTIDE SEQUENCE [LARGE SCALE GENOMIC DNA]</scope>
    <source>
        <strain evidence="3">JCM 16221</strain>
    </source>
</reference>
<sequence>MAGAQRPSAEVRVALRGDADGAGEAKPHRDLRLGARLAVLVDQHRCLGCVAEARPTAALRRRSARVFGDAAINRSLDRVRLAPGCYFAEQNAGINGWDWCWRTGLSRSRAASSTSARDCAATPPPPGAGSLGAASSAVSTSRPVGVRLRAAVGAVPSPRATRRR</sequence>
<feature type="compositionally biased region" description="Low complexity" evidence="1">
    <location>
        <begin position="131"/>
        <end position="143"/>
    </location>
</feature>
<proteinExistence type="predicted"/>
<evidence type="ECO:0000313" key="3">
    <source>
        <dbReference type="Proteomes" id="UP001501218"/>
    </source>
</evidence>
<accession>A0ABP5TLZ6</accession>
<protein>
    <submittedName>
        <fullName evidence="2">Uncharacterized protein</fullName>
    </submittedName>
</protein>
<dbReference type="Proteomes" id="UP001501218">
    <property type="component" value="Unassembled WGS sequence"/>
</dbReference>
<comment type="caution">
    <text evidence="2">The sequence shown here is derived from an EMBL/GenBank/DDBJ whole genome shotgun (WGS) entry which is preliminary data.</text>
</comment>
<organism evidence="2 3">
    <name type="scientific">Saccharopolyspora halophila</name>
    <dbReference type="NCBI Taxonomy" id="405551"/>
    <lineage>
        <taxon>Bacteria</taxon>
        <taxon>Bacillati</taxon>
        <taxon>Actinomycetota</taxon>
        <taxon>Actinomycetes</taxon>
        <taxon>Pseudonocardiales</taxon>
        <taxon>Pseudonocardiaceae</taxon>
        <taxon>Saccharopolyspora</taxon>
    </lineage>
</organism>
<feature type="compositionally biased region" description="Low complexity" evidence="1">
    <location>
        <begin position="112"/>
        <end position="121"/>
    </location>
</feature>
<name>A0ABP5TLZ6_9PSEU</name>
<dbReference type="EMBL" id="BAAARA010000010">
    <property type="protein sequence ID" value="GAA2354286.1"/>
    <property type="molecule type" value="Genomic_DNA"/>
</dbReference>
<gene>
    <name evidence="2" type="ORF">GCM10009854_35460</name>
</gene>